<accession>A0ACB9HWI1</accession>
<dbReference type="EMBL" id="CM042028">
    <property type="protein sequence ID" value="KAI3799182.1"/>
    <property type="molecule type" value="Genomic_DNA"/>
</dbReference>
<name>A0ACB9HWI1_9ASTR</name>
<gene>
    <name evidence="1" type="ORF">L1987_34472</name>
</gene>
<evidence type="ECO:0000313" key="1">
    <source>
        <dbReference type="EMBL" id="KAI3799182.1"/>
    </source>
</evidence>
<sequence length="185" mass="20443">MLLRRRVESMEIDFKRRILKMLILEKGEVPQVELMLARPMSIQVWTRTGQLHIELVSPLPLNNVKVRVLSWIWVGGKLGRCMAVGTQPWLGLIAGCVHRAGGCKSSNLGHNTADADAQGNQDAKILSPELVTSLKQISERVVQTSLTNSIYYNAHTFAPTETGKLYAFGAGNKGHLGEELLANQK</sequence>
<reference evidence="1 2" key="2">
    <citation type="journal article" date="2022" name="Mol. Ecol. Resour.">
        <title>The genomes of chicory, endive, great burdock and yacon provide insights into Asteraceae paleo-polyploidization history and plant inulin production.</title>
        <authorList>
            <person name="Fan W."/>
            <person name="Wang S."/>
            <person name="Wang H."/>
            <person name="Wang A."/>
            <person name="Jiang F."/>
            <person name="Liu H."/>
            <person name="Zhao H."/>
            <person name="Xu D."/>
            <person name="Zhang Y."/>
        </authorList>
    </citation>
    <scope>NUCLEOTIDE SEQUENCE [LARGE SCALE GENOMIC DNA]</scope>
    <source>
        <strain evidence="2">cv. Yunnan</strain>
        <tissue evidence="1">Leaves</tissue>
    </source>
</reference>
<dbReference type="Proteomes" id="UP001056120">
    <property type="component" value="Linkage Group LG11"/>
</dbReference>
<reference evidence="2" key="1">
    <citation type="journal article" date="2022" name="Mol. Ecol. Resour.">
        <title>The genomes of chicory, endive, great burdock and yacon provide insights into Asteraceae palaeo-polyploidization history and plant inulin production.</title>
        <authorList>
            <person name="Fan W."/>
            <person name="Wang S."/>
            <person name="Wang H."/>
            <person name="Wang A."/>
            <person name="Jiang F."/>
            <person name="Liu H."/>
            <person name="Zhao H."/>
            <person name="Xu D."/>
            <person name="Zhang Y."/>
        </authorList>
    </citation>
    <scope>NUCLEOTIDE SEQUENCE [LARGE SCALE GENOMIC DNA]</scope>
    <source>
        <strain evidence="2">cv. Yunnan</strain>
    </source>
</reference>
<protein>
    <submittedName>
        <fullName evidence="1">Uncharacterized protein</fullName>
    </submittedName>
</protein>
<proteinExistence type="predicted"/>
<organism evidence="1 2">
    <name type="scientific">Smallanthus sonchifolius</name>
    <dbReference type="NCBI Taxonomy" id="185202"/>
    <lineage>
        <taxon>Eukaryota</taxon>
        <taxon>Viridiplantae</taxon>
        <taxon>Streptophyta</taxon>
        <taxon>Embryophyta</taxon>
        <taxon>Tracheophyta</taxon>
        <taxon>Spermatophyta</taxon>
        <taxon>Magnoliopsida</taxon>
        <taxon>eudicotyledons</taxon>
        <taxon>Gunneridae</taxon>
        <taxon>Pentapetalae</taxon>
        <taxon>asterids</taxon>
        <taxon>campanulids</taxon>
        <taxon>Asterales</taxon>
        <taxon>Asteraceae</taxon>
        <taxon>Asteroideae</taxon>
        <taxon>Heliantheae alliance</taxon>
        <taxon>Millerieae</taxon>
        <taxon>Smallanthus</taxon>
    </lineage>
</organism>
<keyword evidence="2" id="KW-1185">Reference proteome</keyword>
<comment type="caution">
    <text evidence="1">The sequence shown here is derived from an EMBL/GenBank/DDBJ whole genome shotgun (WGS) entry which is preliminary data.</text>
</comment>
<evidence type="ECO:0000313" key="2">
    <source>
        <dbReference type="Proteomes" id="UP001056120"/>
    </source>
</evidence>